<keyword evidence="3" id="KW-1185">Reference proteome</keyword>
<dbReference type="PANTHER" id="PTHR23282">
    <property type="entry name" value="APICAL ENDOSOMAL GLYCOPROTEIN PRECURSOR"/>
    <property type="match status" value="1"/>
</dbReference>
<dbReference type="CDD" id="cd06263">
    <property type="entry name" value="MAM"/>
    <property type="match status" value="3"/>
</dbReference>
<dbReference type="InterPro" id="IPR000998">
    <property type="entry name" value="MAM_dom"/>
</dbReference>
<dbReference type="AlphaFoldDB" id="A0AAJ7SH98"/>
<accession>A0AAJ7SH98</accession>
<evidence type="ECO:0000313" key="3">
    <source>
        <dbReference type="Proteomes" id="UP000694867"/>
    </source>
</evidence>
<feature type="domain" description="MAM" evidence="2">
    <location>
        <begin position="359"/>
        <end position="527"/>
    </location>
</feature>
<dbReference type="PANTHER" id="PTHR23282:SF101">
    <property type="entry name" value="MAM DOMAIN-CONTAINING PROTEIN"/>
    <property type="match status" value="1"/>
</dbReference>
<protein>
    <submittedName>
        <fullName evidence="4">MAM and LDL-receptor class A domain-containing protein 1</fullName>
    </submittedName>
</protein>
<dbReference type="GO" id="GO:0016020">
    <property type="term" value="C:membrane"/>
    <property type="evidence" value="ECO:0007669"/>
    <property type="project" value="InterPro"/>
</dbReference>
<feature type="domain" description="MAM" evidence="2">
    <location>
        <begin position="137"/>
        <end position="359"/>
    </location>
</feature>
<feature type="signal peptide" evidence="1">
    <location>
        <begin position="1"/>
        <end position="19"/>
    </location>
</feature>
<evidence type="ECO:0000256" key="1">
    <source>
        <dbReference type="SAM" id="SignalP"/>
    </source>
</evidence>
<feature type="domain" description="MAM" evidence="2">
    <location>
        <begin position="729"/>
        <end position="928"/>
    </location>
</feature>
<gene>
    <name evidence="4" type="primary">LOC100898379</name>
</gene>
<dbReference type="InterPro" id="IPR051560">
    <property type="entry name" value="MAM_domain-containing"/>
</dbReference>
<dbReference type="Pfam" id="PF00629">
    <property type="entry name" value="MAM"/>
    <property type="match status" value="4"/>
</dbReference>
<evidence type="ECO:0000313" key="4">
    <source>
        <dbReference type="RefSeq" id="XP_028968615.1"/>
    </source>
</evidence>
<keyword evidence="1" id="KW-0732">Signal</keyword>
<name>A0AAJ7SH98_9ACAR</name>
<dbReference type="GeneID" id="100898379"/>
<dbReference type="RefSeq" id="XP_028968615.1">
    <property type="nucleotide sequence ID" value="XM_029112782.1"/>
</dbReference>
<dbReference type="PROSITE" id="PS50060">
    <property type="entry name" value="MAM_2"/>
    <property type="match status" value="4"/>
</dbReference>
<dbReference type="SMART" id="SM00137">
    <property type="entry name" value="MAM"/>
    <property type="match status" value="3"/>
</dbReference>
<reference evidence="4" key="1">
    <citation type="submission" date="2025-08" db="UniProtKB">
        <authorList>
            <consortium name="RefSeq"/>
        </authorList>
    </citation>
    <scope>IDENTIFICATION</scope>
</reference>
<dbReference type="Proteomes" id="UP000694867">
    <property type="component" value="Unplaced"/>
</dbReference>
<dbReference type="SUPFAM" id="SSF49899">
    <property type="entry name" value="Concanavalin A-like lectins/glucanases"/>
    <property type="match status" value="4"/>
</dbReference>
<organism evidence="3 4">
    <name type="scientific">Galendromus occidentalis</name>
    <name type="common">western predatory mite</name>
    <dbReference type="NCBI Taxonomy" id="34638"/>
    <lineage>
        <taxon>Eukaryota</taxon>
        <taxon>Metazoa</taxon>
        <taxon>Ecdysozoa</taxon>
        <taxon>Arthropoda</taxon>
        <taxon>Chelicerata</taxon>
        <taxon>Arachnida</taxon>
        <taxon>Acari</taxon>
        <taxon>Parasitiformes</taxon>
        <taxon>Mesostigmata</taxon>
        <taxon>Gamasina</taxon>
        <taxon>Phytoseioidea</taxon>
        <taxon>Phytoseiidae</taxon>
        <taxon>Typhlodrominae</taxon>
        <taxon>Galendromus</taxon>
    </lineage>
</organism>
<feature type="domain" description="MAM" evidence="2">
    <location>
        <begin position="537"/>
        <end position="719"/>
    </location>
</feature>
<evidence type="ECO:0000259" key="2">
    <source>
        <dbReference type="PROSITE" id="PS50060"/>
    </source>
</evidence>
<dbReference type="KEGG" id="goe:100898379"/>
<dbReference type="Gene3D" id="2.60.120.200">
    <property type="match status" value="4"/>
</dbReference>
<dbReference type="InterPro" id="IPR013320">
    <property type="entry name" value="ConA-like_dom_sf"/>
</dbReference>
<proteinExistence type="predicted"/>
<feature type="chain" id="PRO_5042504974" evidence="1">
    <location>
        <begin position="20"/>
        <end position="941"/>
    </location>
</feature>
<sequence>MRLLVVVATASACMALSWAQASKGLNNTEDCDSSEEESDEDALRRHEIARAQARAAAQARMVALGLRPAKTLPKKVDDVEKQAQTRVRHKVILPGARAQNEDDRLNIIPVKDYLTREKRQEDEEEEDELTKLIEKPEPCDFGTGEEPRTCGWANTPNVTAARSIPWVISRGDDALYKGGPRTDHTENNGAGGYIYFETSREPPRQPPILLGGTTSTESNNIDVGSAGQGGNQHHVISYPEPANDFESAVLATRNISATGPQGFCISFFYAVEGLSVDRLRVVIMDVNTFENITVWESDDNFDGKWQKGEVAYTYGWPHQVWFEGIPKRTGDSTRRFRGFIALDDIVFDRMGEAGDNCLGHCTFEGGFCGWTNADTGDDFNWDQGRGSQSFLTGPQRDYSSFGKDERTGGYIYIDSAYPRRPQDKAQLISPTLKATGANNPICMKFATHMFGNGIGTLRVLSRKEGTDEPPKTLWEMSGEATNQWYLAQVQVASIEPIQLVLEATVGANSLGNIGIDNISFRPGTCPISPQTAARNSGDCNFEEDTCGWVNPHPADGFDDFDWARQYSYGLNGPSIDHTRKRADGYFMNLMSNTALPARGGSKAWLISPKFSTDAAPRCMAFYYYMYERTIDPSGPALGSLRVHVLHHPLDGPKKPLTTVWRLNNHQGHRWLMARSPIRMPDGMPISDPYQIIIEGIWGHGRVGYVAIDDISFFDGDCTTFPEKAAAVPGECSFERDMCGWTNATGILSKEQQAAQALQLSKQIVQIRPLNLIGRGGISPRASLTWRLASSVSRPANLQDHTYRAPTGYIFFDIFNQNAVQNPILRSTVVQAVDSEPDRCVSFWFAPFGRGESSTLTLYRIEPEITEEDTRMILWKFISRRSDTQRPDWRYGQVKIPADKPFRIQFEGEANDGGFALDDITFYNGDCETRPSNAVVAPPEPI</sequence>